<evidence type="ECO:0000313" key="2">
    <source>
        <dbReference type="EMBL" id="GGR85462.1"/>
    </source>
</evidence>
<reference evidence="2" key="2">
    <citation type="submission" date="2020-09" db="EMBL/GenBank/DDBJ databases">
        <authorList>
            <person name="Sun Q."/>
            <person name="Ohkuma M."/>
        </authorList>
    </citation>
    <scope>NUCLEOTIDE SEQUENCE</scope>
    <source>
        <strain evidence="2">JCM 4386</strain>
    </source>
</reference>
<sequence>MDRRLATKAKTLSTHTVQSLHSYLNRAVKRAMAWDKTKRNVGELCSVSKGESGGGPLTFAQADAVLRGAVGTSMDACIVLALLTGARTEELRALTWDHVFLKGKPDADPPQPPHIAVWCSVRKTRDTKTRKSRRTLATAGALRRGSVAAIRRSGLGSAGR</sequence>
<proteinExistence type="predicted"/>
<keyword evidence="3" id="KW-1185">Reference proteome</keyword>
<dbReference type="GO" id="GO:0015074">
    <property type="term" value="P:DNA integration"/>
    <property type="evidence" value="ECO:0007669"/>
    <property type="project" value="InterPro"/>
</dbReference>
<name>A0A918FUY1_9ACTN</name>
<dbReference type="GO" id="GO:0003677">
    <property type="term" value="F:DNA binding"/>
    <property type="evidence" value="ECO:0007669"/>
    <property type="project" value="InterPro"/>
</dbReference>
<organism evidence="2 3">
    <name type="scientific">Streptomyces humidus</name>
    <dbReference type="NCBI Taxonomy" id="52259"/>
    <lineage>
        <taxon>Bacteria</taxon>
        <taxon>Bacillati</taxon>
        <taxon>Actinomycetota</taxon>
        <taxon>Actinomycetes</taxon>
        <taxon>Kitasatosporales</taxon>
        <taxon>Streptomycetaceae</taxon>
        <taxon>Streptomyces</taxon>
    </lineage>
</organism>
<dbReference type="SUPFAM" id="SSF56349">
    <property type="entry name" value="DNA breaking-rejoining enzymes"/>
    <property type="match status" value="1"/>
</dbReference>
<evidence type="ECO:0000256" key="1">
    <source>
        <dbReference type="ARBA" id="ARBA00023172"/>
    </source>
</evidence>
<dbReference type="Gene3D" id="1.10.443.10">
    <property type="entry name" value="Intergrase catalytic core"/>
    <property type="match status" value="1"/>
</dbReference>
<protein>
    <submittedName>
        <fullName evidence="2">Uncharacterized protein</fullName>
    </submittedName>
</protein>
<dbReference type="AlphaFoldDB" id="A0A918FUY1"/>
<accession>A0A918FUY1</accession>
<dbReference type="GO" id="GO:0006310">
    <property type="term" value="P:DNA recombination"/>
    <property type="evidence" value="ECO:0007669"/>
    <property type="project" value="UniProtKB-KW"/>
</dbReference>
<dbReference type="Proteomes" id="UP000606194">
    <property type="component" value="Unassembled WGS sequence"/>
</dbReference>
<reference evidence="2" key="1">
    <citation type="journal article" date="2014" name="Int. J. Syst. Evol. Microbiol.">
        <title>Complete genome sequence of Corynebacterium casei LMG S-19264T (=DSM 44701T), isolated from a smear-ripened cheese.</title>
        <authorList>
            <consortium name="US DOE Joint Genome Institute (JGI-PGF)"/>
            <person name="Walter F."/>
            <person name="Albersmeier A."/>
            <person name="Kalinowski J."/>
            <person name="Ruckert C."/>
        </authorList>
    </citation>
    <scope>NUCLEOTIDE SEQUENCE</scope>
    <source>
        <strain evidence="2">JCM 4386</strain>
    </source>
</reference>
<dbReference type="EMBL" id="BMTL01000009">
    <property type="protein sequence ID" value="GGR85462.1"/>
    <property type="molecule type" value="Genomic_DNA"/>
</dbReference>
<dbReference type="InterPro" id="IPR011010">
    <property type="entry name" value="DNA_brk_join_enz"/>
</dbReference>
<dbReference type="InterPro" id="IPR013762">
    <property type="entry name" value="Integrase-like_cat_sf"/>
</dbReference>
<comment type="caution">
    <text evidence="2">The sequence shown here is derived from an EMBL/GenBank/DDBJ whole genome shotgun (WGS) entry which is preliminary data.</text>
</comment>
<gene>
    <name evidence="2" type="ORF">GCM10010269_25720</name>
</gene>
<evidence type="ECO:0000313" key="3">
    <source>
        <dbReference type="Proteomes" id="UP000606194"/>
    </source>
</evidence>
<keyword evidence="1" id="KW-0233">DNA recombination</keyword>